<reference evidence="5 6" key="1">
    <citation type="submission" date="2019-07" db="EMBL/GenBank/DDBJ databases">
        <title>Lentzea xizangensis sp. nov., isolated from Qinghai-Tibetan Plateau Soils.</title>
        <authorList>
            <person name="Huang J."/>
        </authorList>
    </citation>
    <scope>NUCLEOTIDE SEQUENCE [LARGE SCALE GENOMIC DNA]</scope>
    <source>
        <strain evidence="5 6">FXJ1.1311</strain>
    </source>
</reference>
<name>A0A563EJM7_9PSEU</name>
<keyword evidence="3" id="KW-0949">S-adenosyl-L-methionine</keyword>
<dbReference type="GO" id="GO:0008168">
    <property type="term" value="F:methyltransferase activity"/>
    <property type="evidence" value="ECO:0007669"/>
    <property type="project" value="UniProtKB-KW"/>
</dbReference>
<protein>
    <submittedName>
        <fullName evidence="5">Class I SAM-dependent methyltransferase</fullName>
    </submittedName>
</protein>
<keyword evidence="6" id="KW-1185">Reference proteome</keyword>
<dbReference type="PANTHER" id="PTHR43464:SF19">
    <property type="entry name" value="UBIQUINONE BIOSYNTHESIS O-METHYLTRANSFERASE, MITOCHONDRIAL"/>
    <property type="match status" value="1"/>
</dbReference>
<evidence type="ECO:0000313" key="5">
    <source>
        <dbReference type="EMBL" id="TWP46279.1"/>
    </source>
</evidence>
<dbReference type="InterPro" id="IPR029063">
    <property type="entry name" value="SAM-dependent_MTases_sf"/>
</dbReference>
<accession>A0A563EJM7</accession>
<dbReference type="Proteomes" id="UP000316639">
    <property type="component" value="Unassembled WGS sequence"/>
</dbReference>
<evidence type="ECO:0000313" key="6">
    <source>
        <dbReference type="Proteomes" id="UP000316639"/>
    </source>
</evidence>
<evidence type="ECO:0000256" key="3">
    <source>
        <dbReference type="ARBA" id="ARBA00022691"/>
    </source>
</evidence>
<dbReference type="Pfam" id="PF13649">
    <property type="entry name" value="Methyltransf_25"/>
    <property type="match status" value="1"/>
</dbReference>
<feature type="domain" description="Methyltransferase" evidence="4">
    <location>
        <begin position="46"/>
        <end position="134"/>
    </location>
</feature>
<evidence type="ECO:0000259" key="4">
    <source>
        <dbReference type="Pfam" id="PF13649"/>
    </source>
</evidence>
<organism evidence="5 6">
    <name type="scientific">Lentzea tibetensis</name>
    <dbReference type="NCBI Taxonomy" id="2591470"/>
    <lineage>
        <taxon>Bacteria</taxon>
        <taxon>Bacillati</taxon>
        <taxon>Actinomycetota</taxon>
        <taxon>Actinomycetes</taxon>
        <taxon>Pseudonocardiales</taxon>
        <taxon>Pseudonocardiaceae</taxon>
        <taxon>Lentzea</taxon>
    </lineage>
</organism>
<dbReference type="RefSeq" id="WP_146358826.1">
    <property type="nucleotide sequence ID" value="NZ_VOBR01000034.1"/>
</dbReference>
<dbReference type="InterPro" id="IPR041698">
    <property type="entry name" value="Methyltransf_25"/>
</dbReference>
<dbReference type="PANTHER" id="PTHR43464">
    <property type="entry name" value="METHYLTRANSFERASE"/>
    <property type="match status" value="1"/>
</dbReference>
<dbReference type="OrthoDB" id="3825914at2"/>
<evidence type="ECO:0000256" key="2">
    <source>
        <dbReference type="ARBA" id="ARBA00022679"/>
    </source>
</evidence>
<evidence type="ECO:0000256" key="1">
    <source>
        <dbReference type="ARBA" id="ARBA00022603"/>
    </source>
</evidence>
<keyword evidence="2 5" id="KW-0808">Transferase</keyword>
<dbReference type="SUPFAM" id="SSF53335">
    <property type="entry name" value="S-adenosyl-L-methionine-dependent methyltransferases"/>
    <property type="match status" value="1"/>
</dbReference>
<keyword evidence="1 5" id="KW-0489">Methyltransferase</keyword>
<dbReference type="GO" id="GO:0032259">
    <property type="term" value="P:methylation"/>
    <property type="evidence" value="ECO:0007669"/>
    <property type="project" value="UniProtKB-KW"/>
</dbReference>
<dbReference type="EMBL" id="VOBR01000034">
    <property type="protein sequence ID" value="TWP46279.1"/>
    <property type="molecule type" value="Genomic_DNA"/>
</dbReference>
<dbReference type="AlphaFoldDB" id="A0A563EJM7"/>
<sequence length="195" mass="21066">MIDYEGFYRGQPLVDGVPNTGVPWDIGAPQPVVVRLADEGRFRGEVLDAGCGTGDNAKFLAARGFRVTATDIAPTAVAQARERAPEVEFLVGDATDLPFTEKFDAVLASALFHAVPEHRRGELAKSLHRAAKPGALLNLTCLADVEVAPFAVTEHELRDELTRAGWVITEVRDDVVAVAPTFPELKIWVVLAVKP</sequence>
<dbReference type="Gene3D" id="3.40.50.150">
    <property type="entry name" value="Vaccinia Virus protein VP39"/>
    <property type="match status" value="1"/>
</dbReference>
<gene>
    <name evidence="5" type="ORF">FKR81_36710</name>
</gene>
<comment type="caution">
    <text evidence="5">The sequence shown here is derived from an EMBL/GenBank/DDBJ whole genome shotgun (WGS) entry which is preliminary data.</text>
</comment>
<dbReference type="CDD" id="cd02440">
    <property type="entry name" value="AdoMet_MTases"/>
    <property type="match status" value="1"/>
</dbReference>
<proteinExistence type="predicted"/>